<dbReference type="PANTHER" id="PTHR35008:SF8">
    <property type="entry name" value="ALCOHOL DEHYDROGENASE CYTOCHROME C SUBUNIT"/>
    <property type="match status" value="1"/>
</dbReference>
<evidence type="ECO:0000256" key="4">
    <source>
        <dbReference type="PROSITE-ProRule" id="PRU00433"/>
    </source>
</evidence>
<dbReference type="Gene3D" id="1.10.760.10">
    <property type="entry name" value="Cytochrome c-like domain"/>
    <property type="match status" value="1"/>
</dbReference>
<evidence type="ECO:0000256" key="1">
    <source>
        <dbReference type="ARBA" id="ARBA00022617"/>
    </source>
</evidence>
<feature type="signal peptide" evidence="5">
    <location>
        <begin position="1"/>
        <end position="24"/>
    </location>
</feature>
<keyword evidence="7" id="KW-0418">Kinase</keyword>
<proteinExistence type="predicted"/>
<keyword evidence="8" id="KW-1185">Reference proteome</keyword>
<name>A0A3S9B6Y2_9HYPH</name>
<dbReference type="Proteomes" id="UP000268192">
    <property type="component" value="Chromosome"/>
</dbReference>
<accession>A0A3S9B6Y2</accession>
<dbReference type="PROSITE" id="PS51007">
    <property type="entry name" value="CYTC"/>
    <property type="match status" value="2"/>
</dbReference>
<evidence type="ECO:0000256" key="3">
    <source>
        <dbReference type="ARBA" id="ARBA00023004"/>
    </source>
</evidence>
<keyword evidence="3 4" id="KW-0408">Iron</keyword>
<dbReference type="Pfam" id="PF00034">
    <property type="entry name" value="Cytochrom_C"/>
    <property type="match status" value="1"/>
</dbReference>
<dbReference type="EMBL" id="CP032509">
    <property type="protein sequence ID" value="AZN72696.1"/>
    <property type="molecule type" value="Genomic_DNA"/>
</dbReference>
<dbReference type="GO" id="GO:0046872">
    <property type="term" value="F:metal ion binding"/>
    <property type="evidence" value="ECO:0007669"/>
    <property type="project" value="UniProtKB-KW"/>
</dbReference>
<keyword evidence="1 4" id="KW-0349">Heme</keyword>
<keyword evidence="2 4" id="KW-0479">Metal-binding</keyword>
<dbReference type="GO" id="GO:0020037">
    <property type="term" value="F:heme binding"/>
    <property type="evidence" value="ECO:0007669"/>
    <property type="project" value="InterPro"/>
</dbReference>
<protein>
    <submittedName>
        <fullName evidence="7">Diacylglycerol kinase</fullName>
    </submittedName>
</protein>
<dbReference type="GO" id="GO:0009055">
    <property type="term" value="F:electron transfer activity"/>
    <property type="evidence" value="ECO:0007669"/>
    <property type="project" value="InterPro"/>
</dbReference>
<sequence length="301" mass="31790">MLKRIAIALVILAAALGGTLWAVAAPDRLPETAFEGLGEPDLANGELIFNAGNCASCHGASETSDAADDAVVLTGGHAIESDFGTFHVPNISSGPAGIGDWSFEDFANAMLRGVAPDGSNYYPAFPYASYSMMDIADVNDLWGYLRSLPASDNEAPAHEVSFPFNVNRAIGIWKYLYMPDGAYVSIDPNDTVLRRGQYLVEAVGHCGECHTPRDILGGLETDQWLAGAPNPSGQGTIPNVTPAGSVADWTADDLAYFFESGFTPDFDSVGGSMVAVQRGLATLPASDREAIAAYLKVIPEH</sequence>
<dbReference type="OrthoDB" id="9811281at2"/>
<feature type="chain" id="PRO_5019390093" evidence="5">
    <location>
        <begin position="25"/>
        <end position="301"/>
    </location>
</feature>
<feature type="domain" description="Cytochrome c" evidence="6">
    <location>
        <begin position="40"/>
        <end position="149"/>
    </location>
</feature>
<evidence type="ECO:0000313" key="8">
    <source>
        <dbReference type="Proteomes" id="UP000268192"/>
    </source>
</evidence>
<keyword evidence="7" id="KW-0808">Transferase</keyword>
<dbReference type="InterPro" id="IPR009056">
    <property type="entry name" value="Cyt_c-like_dom"/>
</dbReference>
<evidence type="ECO:0000313" key="7">
    <source>
        <dbReference type="EMBL" id="AZN72696.1"/>
    </source>
</evidence>
<dbReference type="GO" id="GO:0016301">
    <property type="term" value="F:kinase activity"/>
    <property type="evidence" value="ECO:0007669"/>
    <property type="project" value="UniProtKB-KW"/>
</dbReference>
<dbReference type="KEGG" id="abaw:D5400_16725"/>
<dbReference type="PANTHER" id="PTHR35008">
    <property type="entry name" value="BLL4482 PROTEIN-RELATED"/>
    <property type="match status" value="1"/>
</dbReference>
<dbReference type="SUPFAM" id="SSF46626">
    <property type="entry name" value="Cytochrome c"/>
    <property type="match status" value="2"/>
</dbReference>
<gene>
    <name evidence="7" type="ORF">D5400_16725</name>
</gene>
<keyword evidence="5" id="KW-0732">Signal</keyword>
<dbReference type="InterPro" id="IPR036909">
    <property type="entry name" value="Cyt_c-like_dom_sf"/>
</dbReference>
<feature type="domain" description="Cytochrome c" evidence="6">
    <location>
        <begin position="191"/>
        <end position="299"/>
    </location>
</feature>
<evidence type="ECO:0000256" key="2">
    <source>
        <dbReference type="ARBA" id="ARBA00022723"/>
    </source>
</evidence>
<evidence type="ECO:0000256" key="5">
    <source>
        <dbReference type="SAM" id="SignalP"/>
    </source>
</evidence>
<organism evidence="7 8">
    <name type="scientific">Georhizobium profundi</name>
    <dbReference type="NCBI Taxonomy" id="2341112"/>
    <lineage>
        <taxon>Bacteria</taxon>
        <taxon>Pseudomonadati</taxon>
        <taxon>Pseudomonadota</taxon>
        <taxon>Alphaproteobacteria</taxon>
        <taxon>Hyphomicrobiales</taxon>
        <taxon>Rhizobiaceae</taxon>
        <taxon>Georhizobium</taxon>
    </lineage>
</organism>
<evidence type="ECO:0000259" key="6">
    <source>
        <dbReference type="PROSITE" id="PS51007"/>
    </source>
</evidence>
<dbReference type="RefSeq" id="WP_126011023.1">
    <property type="nucleotide sequence ID" value="NZ_CP032509.1"/>
</dbReference>
<dbReference type="InterPro" id="IPR051459">
    <property type="entry name" value="Cytochrome_c-type_DH"/>
</dbReference>
<reference evidence="7 8" key="1">
    <citation type="submission" date="2018-09" db="EMBL/GenBank/DDBJ databases">
        <title>Marinorhizobium profundi gen. nov., sp. nov., isolated from a deep-sea sediment sample from the New Britain Trench and proposal of Marinorhizobiaceae fam. nov. in the order Rhizobiales of the class Alphaproteobacteria.</title>
        <authorList>
            <person name="Cao J."/>
        </authorList>
    </citation>
    <scope>NUCLEOTIDE SEQUENCE [LARGE SCALE GENOMIC DNA]</scope>
    <source>
        <strain evidence="7 8">WS11</strain>
    </source>
</reference>
<dbReference type="AlphaFoldDB" id="A0A3S9B6Y2"/>